<comment type="caution">
    <text evidence="2">The sequence shown here is derived from an EMBL/GenBank/DDBJ whole genome shotgun (WGS) entry which is preliminary data.</text>
</comment>
<dbReference type="EMBL" id="AVFL01000002">
    <property type="protein sequence ID" value="EWY41972.1"/>
    <property type="molecule type" value="Genomic_DNA"/>
</dbReference>
<keyword evidence="1" id="KW-1133">Transmembrane helix</keyword>
<dbReference type="RefSeq" id="WP_037446953.1">
    <property type="nucleotide sequence ID" value="NZ_AVFL01000002.1"/>
</dbReference>
<name>W9HB79_9PROT</name>
<evidence type="ECO:0000256" key="1">
    <source>
        <dbReference type="SAM" id="Phobius"/>
    </source>
</evidence>
<sequence>MTATQSPATRDARRSMFLTAAREAVGMPAIVLGASYLGFGSLVRESGIGIWLGLFSTLSAWALPGQVALVELYGVGASLVVISLAVALTNARLMPMTITLMPLIHDPAVPRWRYYLYSHFVAVTAWAFSMRRCPEMPRDVRLPYFIGFASVLWAASLIGTAAGFLLADAVPQEITLGLVFLNPIYFMLILATDLRHRARVLALGLGVVLGPALHTVSHDWGLMMTGLIAGTVAFGADKLLAARNV</sequence>
<dbReference type="PATRIC" id="fig|1385369.3.peg.666"/>
<gene>
    <name evidence="2" type="ORF">N825_18695</name>
</gene>
<dbReference type="OrthoDB" id="7675159at2"/>
<evidence type="ECO:0000313" key="3">
    <source>
        <dbReference type="Proteomes" id="UP000019486"/>
    </source>
</evidence>
<reference evidence="2 3" key="1">
    <citation type="submission" date="2013-08" db="EMBL/GenBank/DDBJ databases">
        <title>The genome sequence of Skermanella stibiiresistens.</title>
        <authorList>
            <person name="Zhu W."/>
            <person name="Wang G."/>
        </authorList>
    </citation>
    <scope>NUCLEOTIDE SEQUENCE [LARGE SCALE GENOMIC DNA]</scope>
    <source>
        <strain evidence="2 3">SB22</strain>
    </source>
</reference>
<feature type="transmembrane region" description="Helical" evidence="1">
    <location>
        <begin position="48"/>
        <end position="65"/>
    </location>
</feature>
<evidence type="ECO:0000313" key="2">
    <source>
        <dbReference type="EMBL" id="EWY41972.1"/>
    </source>
</evidence>
<feature type="transmembrane region" description="Helical" evidence="1">
    <location>
        <begin position="72"/>
        <end position="94"/>
    </location>
</feature>
<dbReference type="AlphaFoldDB" id="W9HB79"/>
<keyword evidence="1" id="KW-0472">Membrane</keyword>
<dbReference type="InterPro" id="IPR011606">
    <property type="entry name" value="Brnchd-chn_aa_trnsp_permease"/>
</dbReference>
<accession>W9HB79</accession>
<feature type="transmembrane region" description="Helical" evidence="1">
    <location>
        <begin position="114"/>
        <end position="130"/>
    </location>
</feature>
<keyword evidence="1" id="KW-0812">Transmembrane</keyword>
<protein>
    <submittedName>
        <fullName evidence="2">AzlC family protein</fullName>
    </submittedName>
</protein>
<dbReference type="STRING" id="1385369.N825_18695"/>
<feature type="transmembrane region" description="Helical" evidence="1">
    <location>
        <begin position="198"/>
        <end position="214"/>
    </location>
</feature>
<feature type="transmembrane region" description="Helical" evidence="1">
    <location>
        <begin position="220"/>
        <end position="240"/>
    </location>
</feature>
<dbReference type="Proteomes" id="UP000019486">
    <property type="component" value="Unassembled WGS sequence"/>
</dbReference>
<feature type="transmembrane region" description="Helical" evidence="1">
    <location>
        <begin position="173"/>
        <end position="191"/>
    </location>
</feature>
<dbReference type="Pfam" id="PF03591">
    <property type="entry name" value="AzlC"/>
    <property type="match status" value="1"/>
</dbReference>
<keyword evidence="3" id="KW-1185">Reference proteome</keyword>
<feature type="transmembrane region" description="Helical" evidence="1">
    <location>
        <begin position="142"/>
        <end position="167"/>
    </location>
</feature>
<organism evidence="2 3">
    <name type="scientific">Skermanella stibiiresistens SB22</name>
    <dbReference type="NCBI Taxonomy" id="1385369"/>
    <lineage>
        <taxon>Bacteria</taxon>
        <taxon>Pseudomonadati</taxon>
        <taxon>Pseudomonadota</taxon>
        <taxon>Alphaproteobacteria</taxon>
        <taxon>Rhodospirillales</taxon>
        <taxon>Azospirillaceae</taxon>
        <taxon>Skermanella</taxon>
    </lineage>
</organism>
<feature type="transmembrane region" description="Helical" evidence="1">
    <location>
        <begin position="20"/>
        <end position="42"/>
    </location>
</feature>
<proteinExistence type="predicted"/>